<feature type="domain" description="DUF4382" evidence="1">
    <location>
        <begin position="46"/>
        <end position="182"/>
    </location>
</feature>
<name>A0A837HML9_9BACT</name>
<dbReference type="InterPro" id="IPR025491">
    <property type="entry name" value="DUF4382"/>
</dbReference>
<accession>A0A837HML9</accession>
<dbReference type="EMBL" id="LBWE01000009">
    <property type="protein sequence ID" value="KKR01235.1"/>
    <property type="molecule type" value="Genomic_DNA"/>
</dbReference>
<evidence type="ECO:0000313" key="2">
    <source>
        <dbReference type="EMBL" id="KKR01235.1"/>
    </source>
</evidence>
<comment type="caution">
    <text evidence="2">The sequence shown here is derived from an EMBL/GenBank/DDBJ whole genome shotgun (WGS) entry which is preliminary data.</text>
</comment>
<dbReference type="AlphaFoldDB" id="A0A837HML9"/>
<organism evidence="2 3">
    <name type="scientific">Candidatus Nomurabacteria bacterium GW2011_GWD2_39_12</name>
    <dbReference type="NCBI Taxonomy" id="1618759"/>
    <lineage>
        <taxon>Bacteria</taxon>
        <taxon>Candidatus Nomuraibacteriota</taxon>
    </lineage>
</organism>
<gene>
    <name evidence="2" type="ORF">UT27_C0009G0009</name>
</gene>
<evidence type="ECO:0000259" key="1">
    <source>
        <dbReference type="Pfam" id="PF14321"/>
    </source>
</evidence>
<sequence>MSKTTAIIVALVVILGGAYLLMNSAPKNVDTGSETGQQDKTTNAEGRVVFSVTDVATDMSTISEINMKVSKVEMHSEASSWVTVSSTPKTYNLLSLNARSEFELLADVKAKAGTYNQVRLTVDSISVTTKGGATKTAKLPSGELKINTNLMVVADQTSSVSFDFLASKSLHMTGSGEYVFAPVVKTESRSNADVTVGTNSVVTIGGGKVDDENTSGMDIDGSVKINFEIKANQKLNIESTDKIKLEGLIY</sequence>
<protein>
    <recommendedName>
        <fullName evidence="1">DUF4382 domain-containing protein</fullName>
    </recommendedName>
</protein>
<dbReference type="Proteomes" id="UP000033998">
    <property type="component" value="Unassembled WGS sequence"/>
</dbReference>
<dbReference type="Pfam" id="PF14321">
    <property type="entry name" value="DUF4382"/>
    <property type="match status" value="1"/>
</dbReference>
<proteinExistence type="predicted"/>
<evidence type="ECO:0000313" key="3">
    <source>
        <dbReference type="Proteomes" id="UP000033998"/>
    </source>
</evidence>
<reference evidence="2 3" key="1">
    <citation type="journal article" date="2015" name="Nature">
        <title>rRNA introns, odd ribosomes, and small enigmatic genomes across a large radiation of phyla.</title>
        <authorList>
            <person name="Brown C.T."/>
            <person name="Hug L.A."/>
            <person name="Thomas B.C."/>
            <person name="Sharon I."/>
            <person name="Castelle C.J."/>
            <person name="Singh A."/>
            <person name="Wilkins M.J."/>
            <person name="Williams K.H."/>
            <person name="Banfield J.F."/>
        </authorList>
    </citation>
    <scope>NUCLEOTIDE SEQUENCE [LARGE SCALE GENOMIC DNA]</scope>
</reference>